<sequence>MIATNWQTVTPHKSKLGEGPVWDDRRQRIIWLDILNGKIHTYTPGKDAYSFSETGQLTGAVALTENDTLLAAMENGFFEINEATGTSTAWGDPESHLPGNRFNDGKCDPKGRFWAGTMQMAETETTGNLYVMDVDRSVYHKLSDIGCSNGLAWNSRHDTMYYIDSPTREVAAFDYDPETAAISNRRVILTIPEGDGFPDGMTIDAEDQLWVALWDGWKVIRVDPDNGSITAQIELPAARITSATFGGPDLTDLYITSARVGLSEEELEKQPLAGSLFVIRNVGVRGVQGVRFGR</sequence>
<evidence type="ECO:0000256" key="9">
    <source>
        <dbReference type="ARBA" id="ARBA00016808"/>
    </source>
</evidence>
<dbReference type="PRINTS" id="PR01791">
    <property type="entry name" value="REGUCALCIN"/>
</dbReference>
<dbReference type="Proteomes" id="UP001501508">
    <property type="component" value="Unassembled WGS sequence"/>
</dbReference>
<keyword evidence="11" id="KW-0479">Metal-binding</keyword>
<comment type="caution">
    <text evidence="16">The sequence shown here is derived from an EMBL/GenBank/DDBJ whole genome shotgun (WGS) entry which is preliminary data.</text>
</comment>
<evidence type="ECO:0000313" key="17">
    <source>
        <dbReference type="Proteomes" id="UP001501508"/>
    </source>
</evidence>
<evidence type="ECO:0000256" key="3">
    <source>
        <dbReference type="ARBA" id="ARBA00001936"/>
    </source>
</evidence>
<keyword evidence="13" id="KW-0106">Calcium</keyword>
<comment type="similarity">
    <text evidence="7">Belongs to the SMP-30/CGR1 family.</text>
</comment>
<comment type="catalytic activity">
    <reaction evidence="1">
        <text>D-glucono-1,5-lactone + H2O = D-gluconate + H(+)</text>
        <dbReference type="Rhea" id="RHEA:10440"/>
        <dbReference type="ChEBI" id="CHEBI:15377"/>
        <dbReference type="ChEBI" id="CHEBI:15378"/>
        <dbReference type="ChEBI" id="CHEBI:16217"/>
        <dbReference type="ChEBI" id="CHEBI:18391"/>
        <dbReference type="EC" id="3.1.1.17"/>
    </reaction>
</comment>
<dbReference type="InterPro" id="IPR008367">
    <property type="entry name" value="Regucalcin"/>
</dbReference>
<dbReference type="InterPro" id="IPR013658">
    <property type="entry name" value="SGL"/>
</dbReference>
<name>A0ABP8LV51_9BACT</name>
<dbReference type="PANTHER" id="PTHR10907">
    <property type="entry name" value="REGUCALCIN"/>
    <property type="match status" value="1"/>
</dbReference>
<keyword evidence="10" id="KW-0963">Cytoplasm</keyword>
<dbReference type="Pfam" id="PF08450">
    <property type="entry name" value="SGL"/>
    <property type="match status" value="1"/>
</dbReference>
<dbReference type="PRINTS" id="PR01790">
    <property type="entry name" value="SMP30FAMILY"/>
</dbReference>
<comment type="subcellular location">
    <subcellularLocation>
        <location evidence="6">Cytoplasm</location>
    </subcellularLocation>
</comment>
<proteinExistence type="inferred from homology"/>
<reference evidence="17" key="1">
    <citation type="journal article" date="2019" name="Int. J. Syst. Evol. Microbiol.">
        <title>The Global Catalogue of Microorganisms (GCM) 10K type strain sequencing project: providing services to taxonomists for standard genome sequencing and annotation.</title>
        <authorList>
            <consortium name="The Broad Institute Genomics Platform"/>
            <consortium name="The Broad Institute Genome Sequencing Center for Infectious Disease"/>
            <person name="Wu L."/>
            <person name="Ma J."/>
        </authorList>
    </citation>
    <scope>NUCLEOTIDE SEQUENCE [LARGE SCALE GENOMIC DNA]</scope>
    <source>
        <strain evidence="17">JCM 31920</strain>
    </source>
</reference>
<dbReference type="EMBL" id="BAABEY010000018">
    <property type="protein sequence ID" value="GAA4437719.1"/>
    <property type="molecule type" value="Genomic_DNA"/>
</dbReference>
<evidence type="ECO:0000256" key="2">
    <source>
        <dbReference type="ARBA" id="ARBA00001913"/>
    </source>
</evidence>
<evidence type="ECO:0000256" key="12">
    <source>
        <dbReference type="ARBA" id="ARBA00022801"/>
    </source>
</evidence>
<evidence type="ECO:0000256" key="10">
    <source>
        <dbReference type="ARBA" id="ARBA00022490"/>
    </source>
</evidence>
<comment type="cofactor">
    <cofactor evidence="5">
        <name>Zn(2+)</name>
        <dbReference type="ChEBI" id="CHEBI:29105"/>
    </cofactor>
</comment>
<dbReference type="InterPro" id="IPR005511">
    <property type="entry name" value="SMP-30"/>
</dbReference>
<dbReference type="Gene3D" id="2.120.10.30">
    <property type="entry name" value="TolB, C-terminal domain"/>
    <property type="match status" value="1"/>
</dbReference>
<evidence type="ECO:0000256" key="4">
    <source>
        <dbReference type="ARBA" id="ARBA00001946"/>
    </source>
</evidence>
<feature type="domain" description="SMP-30/Gluconolactonase/LRE-like region" evidence="15">
    <location>
        <begin position="16"/>
        <end position="259"/>
    </location>
</feature>
<evidence type="ECO:0000256" key="5">
    <source>
        <dbReference type="ARBA" id="ARBA00001947"/>
    </source>
</evidence>
<comment type="cofactor">
    <cofactor evidence="4">
        <name>Mg(2+)</name>
        <dbReference type="ChEBI" id="CHEBI:18420"/>
    </cofactor>
</comment>
<evidence type="ECO:0000256" key="13">
    <source>
        <dbReference type="ARBA" id="ARBA00022837"/>
    </source>
</evidence>
<dbReference type="PANTHER" id="PTHR10907:SF47">
    <property type="entry name" value="REGUCALCIN"/>
    <property type="match status" value="1"/>
</dbReference>
<evidence type="ECO:0000256" key="7">
    <source>
        <dbReference type="ARBA" id="ARBA00008853"/>
    </source>
</evidence>
<dbReference type="RefSeq" id="WP_345028042.1">
    <property type="nucleotide sequence ID" value="NZ_BAABEY010000018.1"/>
</dbReference>
<evidence type="ECO:0000259" key="15">
    <source>
        <dbReference type="Pfam" id="PF08450"/>
    </source>
</evidence>
<gene>
    <name evidence="16" type="ORF">GCM10023091_17320</name>
</gene>
<dbReference type="InterPro" id="IPR011042">
    <property type="entry name" value="6-blade_b-propeller_TolB-like"/>
</dbReference>
<dbReference type="EC" id="3.1.1.17" evidence="8"/>
<keyword evidence="12" id="KW-0378">Hydrolase</keyword>
<dbReference type="SUPFAM" id="SSF63829">
    <property type="entry name" value="Calcium-dependent phosphotriesterase"/>
    <property type="match status" value="1"/>
</dbReference>
<keyword evidence="17" id="KW-1185">Reference proteome</keyword>
<evidence type="ECO:0000256" key="11">
    <source>
        <dbReference type="ARBA" id="ARBA00022723"/>
    </source>
</evidence>
<evidence type="ECO:0000256" key="6">
    <source>
        <dbReference type="ARBA" id="ARBA00004496"/>
    </source>
</evidence>
<evidence type="ECO:0000256" key="8">
    <source>
        <dbReference type="ARBA" id="ARBA00013227"/>
    </source>
</evidence>
<comment type="cofactor">
    <cofactor evidence="3">
        <name>Mn(2+)</name>
        <dbReference type="ChEBI" id="CHEBI:29035"/>
    </cofactor>
</comment>
<accession>A0ABP8LV51</accession>
<protein>
    <recommendedName>
        <fullName evidence="9">Regucalcin</fullName>
        <ecNumber evidence="8">3.1.1.17</ecNumber>
    </recommendedName>
    <alternativeName>
        <fullName evidence="14">Gluconolactonase</fullName>
    </alternativeName>
</protein>
<evidence type="ECO:0000313" key="16">
    <source>
        <dbReference type="EMBL" id="GAA4437719.1"/>
    </source>
</evidence>
<comment type="cofactor">
    <cofactor evidence="2">
        <name>Ca(2+)</name>
        <dbReference type="ChEBI" id="CHEBI:29108"/>
    </cofactor>
</comment>
<organism evidence="16 17">
    <name type="scientific">Ravibacter arvi</name>
    <dbReference type="NCBI Taxonomy" id="2051041"/>
    <lineage>
        <taxon>Bacteria</taxon>
        <taxon>Pseudomonadati</taxon>
        <taxon>Bacteroidota</taxon>
        <taxon>Cytophagia</taxon>
        <taxon>Cytophagales</taxon>
        <taxon>Spirosomataceae</taxon>
        <taxon>Ravibacter</taxon>
    </lineage>
</organism>
<evidence type="ECO:0000256" key="14">
    <source>
        <dbReference type="ARBA" id="ARBA00032464"/>
    </source>
</evidence>
<evidence type="ECO:0000256" key="1">
    <source>
        <dbReference type="ARBA" id="ARBA00001589"/>
    </source>
</evidence>